<evidence type="ECO:0000256" key="6">
    <source>
        <dbReference type="ARBA" id="ARBA00023136"/>
    </source>
</evidence>
<comment type="subcellular location">
    <subcellularLocation>
        <location evidence="2">Membrane</location>
        <topology evidence="2">Multi-pass membrane protein</topology>
    </subcellularLocation>
</comment>
<feature type="transmembrane region" description="Helical" evidence="9">
    <location>
        <begin position="447"/>
        <end position="474"/>
    </location>
</feature>
<dbReference type="AlphaFoldDB" id="A0A3Q8U9W8"/>
<evidence type="ECO:0000256" key="2">
    <source>
        <dbReference type="ARBA" id="ARBA00004141"/>
    </source>
</evidence>
<protein>
    <recommendedName>
        <fullName evidence="3">NADH:ubiquinone reductase (H(+)-translocating)</fullName>
        <ecNumber evidence="3">7.1.1.2</ecNumber>
    </recommendedName>
    <alternativeName>
        <fullName evidence="7">NADH dehydrogenase subunit 5</fullName>
    </alternativeName>
</protein>
<feature type="transmembrane region" description="Helical" evidence="9">
    <location>
        <begin position="6"/>
        <end position="25"/>
    </location>
</feature>
<dbReference type="GO" id="GO:0008137">
    <property type="term" value="F:NADH dehydrogenase (ubiquinone) activity"/>
    <property type="evidence" value="ECO:0007669"/>
    <property type="project" value="UniProtKB-EC"/>
</dbReference>
<organism evidence="11">
    <name type="scientific">Ceraphronidae sp. ZJUH_2016007</name>
    <dbReference type="NCBI Taxonomy" id="2491153"/>
    <lineage>
        <taxon>Eukaryota</taxon>
        <taxon>Metazoa</taxon>
        <taxon>Ecdysozoa</taxon>
        <taxon>Arthropoda</taxon>
        <taxon>Hexapoda</taxon>
        <taxon>Insecta</taxon>
        <taxon>Pterygota</taxon>
        <taxon>Neoptera</taxon>
        <taxon>Endopterygota</taxon>
        <taxon>Hymenoptera</taxon>
        <taxon>Apocrita</taxon>
        <taxon>Ceraphronoidea</taxon>
        <taxon>Ceraphronidae</taxon>
    </lineage>
</organism>
<dbReference type="EMBL" id="MG923488">
    <property type="protein sequence ID" value="AZL93146.1"/>
    <property type="molecule type" value="Genomic_DNA"/>
</dbReference>
<evidence type="ECO:0000259" key="10">
    <source>
        <dbReference type="Pfam" id="PF00361"/>
    </source>
</evidence>
<dbReference type="GO" id="GO:0016020">
    <property type="term" value="C:membrane"/>
    <property type="evidence" value="ECO:0007669"/>
    <property type="project" value="UniProtKB-SubCell"/>
</dbReference>
<feature type="transmembrane region" description="Helical" evidence="9">
    <location>
        <begin position="109"/>
        <end position="127"/>
    </location>
</feature>
<feature type="transmembrane region" description="Helical" evidence="9">
    <location>
        <begin position="86"/>
        <end position="103"/>
    </location>
</feature>
<dbReference type="PANTHER" id="PTHR42829:SF2">
    <property type="entry name" value="NADH-UBIQUINONE OXIDOREDUCTASE CHAIN 5"/>
    <property type="match status" value="1"/>
</dbReference>
<evidence type="ECO:0000256" key="7">
    <source>
        <dbReference type="ARBA" id="ARBA00031027"/>
    </source>
</evidence>
<accession>A0A3Q8U9W8</accession>
<feature type="transmembrane region" description="Helical" evidence="9">
    <location>
        <begin position="32"/>
        <end position="51"/>
    </location>
</feature>
<evidence type="ECO:0000256" key="4">
    <source>
        <dbReference type="ARBA" id="ARBA00022692"/>
    </source>
</evidence>
<dbReference type="Pfam" id="PF00361">
    <property type="entry name" value="Proton_antipo_M"/>
    <property type="match status" value="1"/>
</dbReference>
<keyword evidence="6 9" id="KW-0472">Membrane</keyword>
<reference evidence="11" key="1">
    <citation type="journal article" date="2018" name="Mol. Phylogenet. Evol.">
        <title>Mitochondrial phylogenomics of the Hymenoptera.</title>
        <authorList>
            <person name="Tang P."/>
            <person name="Zhu J.C."/>
            <person name="Zheng B.Y."/>
            <person name="Wei S.J."/>
            <person name="Sharkey M."/>
            <person name="Chen X.X."/>
            <person name="Vogler A.P."/>
        </authorList>
    </citation>
    <scope>NUCLEOTIDE SEQUENCE</scope>
</reference>
<keyword evidence="5 9" id="KW-1133">Transmembrane helix</keyword>
<feature type="transmembrane region" description="Helical" evidence="9">
    <location>
        <begin position="148"/>
        <end position="166"/>
    </location>
</feature>
<dbReference type="GO" id="GO:0042773">
    <property type="term" value="P:ATP synthesis coupled electron transport"/>
    <property type="evidence" value="ECO:0007669"/>
    <property type="project" value="InterPro"/>
</dbReference>
<comment type="function">
    <text evidence="1">Core subunit of the mitochondrial membrane respiratory chain NADH dehydrogenase (Complex I) that is believed to belong to the minimal assembly required for catalysis. Complex I functions in the transfer of electrons from NADH to the respiratory chain. The immediate electron acceptor for the enzyme is believed to be ubiquinone.</text>
</comment>
<comment type="catalytic activity">
    <reaction evidence="8">
        <text>a ubiquinone + NADH + 5 H(+)(in) = a ubiquinol + NAD(+) + 4 H(+)(out)</text>
        <dbReference type="Rhea" id="RHEA:29091"/>
        <dbReference type="Rhea" id="RHEA-COMP:9565"/>
        <dbReference type="Rhea" id="RHEA-COMP:9566"/>
        <dbReference type="ChEBI" id="CHEBI:15378"/>
        <dbReference type="ChEBI" id="CHEBI:16389"/>
        <dbReference type="ChEBI" id="CHEBI:17976"/>
        <dbReference type="ChEBI" id="CHEBI:57540"/>
        <dbReference type="ChEBI" id="CHEBI:57945"/>
        <dbReference type="EC" id="7.1.1.2"/>
    </reaction>
</comment>
<feature type="transmembrane region" description="Helical" evidence="9">
    <location>
        <begin position="415"/>
        <end position="435"/>
    </location>
</feature>
<evidence type="ECO:0000256" key="3">
    <source>
        <dbReference type="ARBA" id="ARBA00012944"/>
    </source>
</evidence>
<dbReference type="PRINTS" id="PR01434">
    <property type="entry name" value="NADHDHGNASE5"/>
</dbReference>
<feature type="transmembrane region" description="Helical" evidence="9">
    <location>
        <begin position="172"/>
        <end position="195"/>
    </location>
</feature>
<dbReference type="InterPro" id="IPR003945">
    <property type="entry name" value="NU5C-like"/>
</dbReference>
<feature type="transmembrane region" description="Helical" evidence="9">
    <location>
        <begin position="57"/>
        <end position="74"/>
    </location>
</feature>
<evidence type="ECO:0000256" key="9">
    <source>
        <dbReference type="SAM" id="Phobius"/>
    </source>
</evidence>
<dbReference type="GO" id="GO:0003954">
    <property type="term" value="F:NADH dehydrogenase activity"/>
    <property type="evidence" value="ECO:0007669"/>
    <property type="project" value="TreeGrafter"/>
</dbReference>
<feature type="transmembrane region" description="Helical" evidence="9">
    <location>
        <begin position="330"/>
        <end position="349"/>
    </location>
</feature>
<feature type="transmembrane region" description="Helical" evidence="9">
    <location>
        <begin position="486"/>
        <end position="505"/>
    </location>
</feature>
<dbReference type="GO" id="GO:0015990">
    <property type="term" value="P:electron transport coupled proton transport"/>
    <property type="evidence" value="ECO:0007669"/>
    <property type="project" value="TreeGrafter"/>
</dbReference>
<evidence type="ECO:0000313" key="11">
    <source>
        <dbReference type="EMBL" id="AZL93146.1"/>
    </source>
</evidence>
<dbReference type="EC" id="7.1.1.2" evidence="3"/>
<keyword evidence="11" id="KW-0496">Mitochondrion</keyword>
<feature type="transmembrane region" description="Helical" evidence="9">
    <location>
        <begin position="207"/>
        <end position="231"/>
    </location>
</feature>
<gene>
    <name evidence="11" type="primary">nad5</name>
</gene>
<feature type="transmembrane region" description="Helical" evidence="9">
    <location>
        <begin position="237"/>
        <end position="257"/>
    </location>
</feature>
<keyword evidence="4 9" id="KW-0812">Transmembrane</keyword>
<dbReference type="InterPro" id="IPR001750">
    <property type="entry name" value="ND/Mrp_TM"/>
</dbReference>
<geneLocation type="mitochondrion" evidence="11"/>
<dbReference type="PANTHER" id="PTHR42829">
    <property type="entry name" value="NADH-UBIQUINONE OXIDOREDUCTASE CHAIN 5"/>
    <property type="match status" value="1"/>
</dbReference>
<sequence>MKVYLFIVYMFLVCLFFIFQSLFFMLSNMIYLVNWTFFFVYGVNLSMIIYIDWISLMFLGVVMFISSFVMFYSVEYMGSNKFINLYMYLVLMFVMSMGLVILSPNLLSILLGWDGLGLISYCLVSYYQNFFSYKSAMLTLLMNRLGDLTLIMAICLMWGLEGWLFIFFNNSFVVGFMLMISGLAKSAQIPLSIWLPAAMAAPTPISALVHSSTLVTAGVYLYLRFLMIYSINFINCMLHIITFSTILMSSMVALFIYDLKKIIAMSTLSQLGLMMYFYSLGLLDVVFFHLLTHALFKSMMFMCAGVIIHYSGDNQDIRLLGGLGLMNLPYTLNSLIISSLALSGLPFLAGFYSKDFMLELMLMKGGGLYMYLGSVLLLIFTVMYSLRICFYLICSSSGISYIYCKSETFIMSGNLMMLTLMSLFSGFLLLDLLFLTEGIFLIEVDMIFLLMMLFIGFIGYFFFIKFITFFSMYWFIFVNLMWGMNLMLSCFNGFFYLLMSFYMLYLDKGWMELLILGMVKNFIEMISNLLSFYYNYFYMLIFLGMMVMMI</sequence>
<evidence type="ECO:0000256" key="1">
    <source>
        <dbReference type="ARBA" id="ARBA00003257"/>
    </source>
</evidence>
<feature type="transmembrane region" description="Helical" evidence="9">
    <location>
        <begin position="525"/>
        <end position="548"/>
    </location>
</feature>
<name>A0A3Q8U9W8_9HYME</name>
<feature type="domain" description="NADH:quinone oxidoreductase/Mrp antiporter transmembrane" evidence="10">
    <location>
        <begin position="103"/>
        <end position="376"/>
    </location>
</feature>
<evidence type="ECO:0000256" key="8">
    <source>
        <dbReference type="ARBA" id="ARBA00049551"/>
    </source>
</evidence>
<proteinExistence type="predicted"/>
<evidence type="ECO:0000256" key="5">
    <source>
        <dbReference type="ARBA" id="ARBA00022989"/>
    </source>
</evidence>
<feature type="transmembrane region" description="Helical" evidence="9">
    <location>
        <begin position="369"/>
        <end position="394"/>
    </location>
</feature>